<accession>A0A6C0KPW9</accession>
<feature type="region of interest" description="Disordered" evidence="1">
    <location>
        <begin position="108"/>
        <end position="143"/>
    </location>
</feature>
<protein>
    <submittedName>
        <fullName evidence="2">Uncharacterized protein</fullName>
    </submittedName>
</protein>
<proteinExistence type="predicted"/>
<dbReference type="EMBL" id="MN740931">
    <property type="protein sequence ID" value="QHU18424.1"/>
    <property type="molecule type" value="Genomic_DNA"/>
</dbReference>
<feature type="region of interest" description="Disordered" evidence="1">
    <location>
        <begin position="1"/>
        <end position="50"/>
    </location>
</feature>
<reference evidence="2" key="1">
    <citation type="journal article" date="2020" name="Nature">
        <title>Giant virus diversity and host interactions through global metagenomics.</title>
        <authorList>
            <person name="Schulz F."/>
            <person name="Roux S."/>
            <person name="Paez-Espino D."/>
            <person name="Jungbluth S."/>
            <person name="Walsh D.A."/>
            <person name="Denef V.J."/>
            <person name="McMahon K.D."/>
            <person name="Konstantinidis K.T."/>
            <person name="Eloe-Fadrosh E.A."/>
            <person name="Kyrpides N.C."/>
            <person name="Woyke T."/>
        </authorList>
    </citation>
    <scope>NUCLEOTIDE SEQUENCE</scope>
    <source>
        <strain evidence="2">GVMAG-S-3300013006-138</strain>
    </source>
</reference>
<organism evidence="2">
    <name type="scientific">viral metagenome</name>
    <dbReference type="NCBI Taxonomy" id="1070528"/>
    <lineage>
        <taxon>unclassified sequences</taxon>
        <taxon>metagenomes</taxon>
        <taxon>organismal metagenomes</taxon>
    </lineage>
</organism>
<sequence>MAEPDKPEYYRPYLASDSELSDADSDTDTWTRTSTPRPENANPDYLDSRVPAAAPDFAALARALQSPPTDIGGPTFATAQQEDLYSSRRLDPNTYYYPYSRISSQIQYSPQTQAQIPDQRRPQAQVQTTSRPPGPTSNITTTASNETVVMLRSRDRDRNIYPQPTACQLFLPRIYRNVVAFSIAQINLISAFFYFSVAKQNIAIVIYEQNTRIYDTILYASLASVIPRAITNNIREGSYNITQLLNELQIQLNRVPLFYDFLNGFSDFQQLFTINGDYSINFNYPGDYYYDAVLQDYIPNPTRAQIVSYYFQSQFANQFLYTTGQVTIAYYYPVVKEALLDPTTNLTLYNFSGTGLSITDTINYLVYSFQGINDPIATIVINNNIPLLDEYRLLHTFRYSLVNQYACSYNPTNNRVTIQCPTLNNSLVNLLNAQYNSYLAQQLAKYNITAAVYNSLAITNTNLLSIIQAMYSYLQTNFAQYFAINYGTYSRTYYANTSNTVYIANGLDASGVILQYTQNLPPARNTDILADLRPTLPNLWPRMSNFASTEGAQRNMGSPADLYPQSSNFPYILTQSNINLTYNFIDLNGNIYTDPRRKAGDVMVDIDASKYTIFQFRSKFRQTLQVESLPRQTIWRYPAWNAACNAPYPINQLFRTGYSYLSPTPGDLGHITPFDISYNAIYGWSNLSNTTNNFGLSYNASKTLWGTDKEQINIANSNGRYYYFQTPLPINDTSRAYKYTFNVTIQSPDSSPFTSDLYAFFYQDIGAFSADIGNPRNELPIHYKEKLFLSSNSSFNIYSFNAYANQQYYVYVRPASITPPSTEYQIIPWFTSPTAYTTLDNSVAFSSSNDPTTMLQNFNVAQIADPDYLRMPISPSTLWNIEPPQVPINIPLPTKIIPMGYDTNEVSNDLTDYIPFSPYNFNSTINPAATVSVDPINNYIFQNNSGYNNITQTYFYPGTANAIIKPYAQSQYNPTAITTREYKMVNYYATTYIHDSITTTYQLPYPPTSITPYISSYTSATTSSIRISGYRYDSNDNLALGSGVCGFTFIPGDGTWAINRITFKSNFINPLSSTNENVHALAIYLTGEISYQSIAHMELYNALAICLRIGETTYADSNSLNIGFDASLGTYYTFSNYPQLVTRTGTTISGFSQSSKTFIVDQNAYYSVVAYTFTDSTYSTWDSNAISTLLGRFTENNNTIPANDVYKIQNLAGSPIAYPYANTAYPSNLFYDGQASPGGNDVVLSTDSGNNTIYGPPVGADESICKYAQSIPYVNTSLHYLSPSYIVYDSNGFSPWTQLPITPTYIHASVPNHMLFQGTTFAFTTYKTYNTTVSITDPADRFFVYKEQLTPQQIYPDNENTALIAVSGNSKQYVFLGASNIPNSPKSQLRFKLYNPSIGVLTELPINPYYTFSNSLLLQNFVFHETQQWYLSATNVPNNNVYLQGDTSYSSNANSMLIYTYANNKASELQMDPKGSFLYLAYHNGQGFTRMNMFSLNPADLNYVRSNTTGYKIKLEAATAGLPPSYLQIAVTYNCNSGIEEVLLTNTSSSPYNYYYLNTYDLPSFGFDSNTNIIKSEQTFTDTPSRIIGGINGTKWTLFPNSPYVLGNRNDNYDAPTAINTAWQIFFPAVKIEMRQLTTGVTPIIDLTNITYPEWPHTAMFAYSNYQGLINDMSGNGGMNMGRWGQESNTNFMVCDASFNGFQFNSYLMNIPLLPNYSNGSYLTDYYLAVRGWLPTEKIQTMLRFYLPNRYDFGFARFVDISNEVLIASNDSDQFSAAYLQCLQAFNSNFTFSNLNFGSNSTQGFPGCNLNSSNFGDFINKYQGFCSTFSTNTYILSNIQSTVQASMNSFIITDMQYILPSTAVTRQRYTDPLLFQIQLKSQLAPSFVSLDDEWGLGWNLGYAKQDTGFATVQTAGSFYKITDDYIYLRMNPEFNINRMDAGGKENYSQSREPTGITNQYYCKLLLTNFGGNATTFIHNPVTLAPPIFRLTKLEFQWTDTTGAIIDNNDCEWDMVVNITESVDFVPIPRRTVPMHQALDYTPTVPPGQTVVYVQNLPSEETIIVDQSETIMDTPGQTTFNPRTSDYGPNLLRNPVSDLHAVGANYYNNQFSPLRDTTPWAKEMGSLFSTLG</sequence>
<name>A0A6C0KPW9_9ZZZZ</name>
<evidence type="ECO:0000313" key="2">
    <source>
        <dbReference type="EMBL" id="QHU18424.1"/>
    </source>
</evidence>
<evidence type="ECO:0000256" key="1">
    <source>
        <dbReference type="SAM" id="MobiDB-lite"/>
    </source>
</evidence>